<dbReference type="EMBL" id="CAJHUC010000411">
    <property type="protein sequence ID" value="CAD7695956.1"/>
    <property type="molecule type" value="Genomic_DNA"/>
</dbReference>
<gene>
    <name evidence="1" type="ORF">OSTQU699_LOCUS1317</name>
</gene>
<evidence type="ECO:0000313" key="2">
    <source>
        <dbReference type="Proteomes" id="UP000708148"/>
    </source>
</evidence>
<accession>A0A8S1ILQ8</accession>
<keyword evidence="2" id="KW-1185">Reference proteome</keyword>
<comment type="caution">
    <text evidence="1">The sequence shown here is derived from an EMBL/GenBank/DDBJ whole genome shotgun (WGS) entry which is preliminary data.</text>
</comment>
<sequence length="136" mass="15055">MLCGAVHANAAYGYCAMAGHLQSVEKMVMMRTVHNTYFDPVSGASAEANNQAVAALVGVREEDILHAEWENTEFRPCHYVAIDRAQKVLVLAIRCTRACWLLQHMSSAVRQQRWRLQPRLVQAGLSSSLDTLSVVG</sequence>
<reference evidence="1" key="1">
    <citation type="submission" date="2020-12" db="EMBL/GenBank/DDBJ databases">
        <authorList>
            <person name="Iha C."/>
        </authorList>
    </citation>
    <scope>NUCLEOTIDE SEQUENCE</scope>
</reference>
<organism evidence="1 2">
    <name type="scientific">Ostreobium quekettii</name>
    <dbReference type="NCBI Taxonomy" id="121088"/>
    <lineage>
        <taxon>Eukaryota</taxon>
        <taxon>Viridiplantae</taxon>
        <taxon>Chlorophyta</taxon>
        <taxon>core chlorophytes</taxon>
        <taxon>Ulvophyceae</taxon>
        <taxon>TCBD clade</taxon>
        <taxon>Bryopsidales</taxon>
        <taxon>Ostreobineae</taxon>
        <taxon>Ostreobiaceae</taxon>
        <taxon>Ostreobium</taxon>
    </lineage>
</organism>
<dbReference type="Proteomes" id="UP000708148">
    <property type="component" value="Unassembled WGS sequence"/>
</dbReference>
<dbReference type="OrthoDB" id="438440at2759"/>
<proteinExistence type="predicted"/>
<dbReference type="AlphaFoldDB" id="A0A8S1ILQ8"/>
<evidence type="ECO:0000313" key="1">
    <source>
        <dbReference type="EMBL" id="CAD7695956.1"/>
    </source>
</evidence>
<name>A0A8S1ILQ8_9CHLO</name>
<protein>
    <submittedName>
        <fullName evidence="1">Uncharacterized protein</fullName>
    </submittedName>
</protein>